<dbReference type="Pfam" id="PF00400">
    <property type="entry name" value="WD40"/>
    <property type="match status" value="2"/>
</dbReference>
<evidence type="ECO:0000313" key="6">
    <source>
        <dbReference type="EMBL" id="GAA94028.1"/>
    </source>
</evidence>
<dbReference type="RefSeq" id="XP_014570303.1">
    <property type="nucleotide sequence ID" value="XM_014714817.1"/>
</dbReference>
<dbReference type="OrthoDB" id="10257301at2759"/>
<reference evidence="6 7" key="2">
    <citation type="journal article" date="2012" name="Open Biol.">
        <title>Characteristics of nucleosomes and linker DNA regions on the genome of the basidiomycete Mixia osmundae revealed by mono- and dinucleosome mapping.</title>
        <authorList>
            <person name="Nishida H."/>
            <person name="Kondo S."/>
            <person name="Matsumoto T."/>
            <person name="Suzuki Y."/>
            <person name="Yoshikawa H."/>
            <person name="Taylor T.D."/>
            <person name="Sugiyama J."/>
        </authorList>
    </citation>
    <scope>NUCLEOTIDE SEQUENCE [LARGE SCALE GENOMIC DNA]</scope>
    <source>
        <strain evidence="7">CBS 9802 / IAM 14324 / JCM 22182 / KY 12970</strain>
    </source>
</reference>
<dbReference type="PROSITE" id="PS50294">
    <property type="entry name" value="WD_REPEATS_REGION"/>
    <property type="match status" value="2"/>
</dbReference>
<dbReference type="InterPro" id="IPR015943">
    <property type="entry name" value="WD40/YVTN_repeat-like_dom_sf"/>
</dbReference>
<evidence type="ECO:0000256" key="1">
    <source>
        <dbReference type="ARBA" id="ARBA00022574"/>
    </source>
</evidence>
<proteinExistence type="inferred from homology"/>
<keyword evidence="1 5" id="KW-0853">WD repeat</keyword>
<dbReference type="EMBL" id="BABT02000026">
    <property type="protein sequence ID" value="GAA94028.1"/>
    <property type="molecule type" value="Genomic_DNA"/>
</dbReference>
<name>G7DTW8_MIXOS</name>
<dbReference type="OMA" id="TYTAACH"/>
<evidence type="ECO:0000256" key="5">
    <source>
        <dbReference type="PROSITE-ProRule" id="PRU00221"/>
    </source>
</evidence>
<dbReference type="SMART" id="SM00320">
    <property type="entry name" value="WD40"/>
    <property type="match status" value="3"/>
</dbReference>
<gene>
    <name evidence="6" type="primary">Mo00675</name>
    <name evidence="6" type="ORF">E5Q_00675</name>
</gene>
<dbReference type="InterPro" id="IPR051179">
    <property type="entry name" value="WD_repeat_multifunction"/>
</dbReference>
<dbReference type="GO" id="GO:0000502">
    <property type="term" value="C:proteasome complex"/>
    <property type="evidence" value="ECO:0007669"/>
    <property type="project" value="UniProtKB-KW"/>
</dbReference>
<feature type="repeat" description="WD" evidence="5">
    <location>
        <begin position="202"/>
        <end position="243"/>
    </location>
</feature>
<dbReference type="AlphaFoldDB" id="G7DTW8"/>
<dbReference type="PROSITE" id="PS50082">
    <property type="entry name" value="WD_REPEATS_2"/>
    <property type="match status" value="2"/>
</dbReference>
<accession>G7DTW8</accession>
<reference evidence="6 7" key="1">
    <citation type="journal article" date="2011" name="J. Gen. Appl. Microbiol.">
        <title>Draft genome sequencing of the enigmatic basidiomycete Mixia osmundae.</title>
        <authorList>
            <person name="Nishida H."/>
            <person name="Nagatsuka Y."/>
            <person name="Sugiyama J."/>
        </authorList>
    </citation>
    <scope>NUCLEOTIDE SEQUENCE [LARGE SCALE GENOMIC DNA]</scope>
    <source>
        <strain evidence="7">CBS 9802 / IAM 14324 / JCM 22182 / KY 12970</strain>
    </source>
</reference>
<keyword evidence="3" id="KW-0647">Proteasome</keyword>
<dbReference type="Proteomes" id="UP000009131">
    <property type="component" value="Unassembled WGS sequence"/>
</dbReference>
<dbReference type="InterPro" id="IPR036322">
    <property type="entry name" value="WD40_repeat_dom_sf"/>
</dbReference>
<dbReference type="InterPro" id="IPR001680">
    <property type="entry name" value="WD40_rpt"/>
</dbReference>
<feature type="repeat" description="WD" evidence="5">
    <location>
        <begin position="160"/>
        <end position="201"/>
    </location>
</feature>
<evidence type="ECO:0000313" key="7">
    <source>
        <dbReference type="Proteomes" id="UP000009131"/>
    </source>
</evidence>
<organism evidence="6 7">
    <name type="scientific">Mixia osmundae (strain CBS 9802 / IAM 14324 / JCM 22182 / KY 12970)</name>
    <dbReference type="NCBI Taxonomy" id="764103"/>
    <lineage>
        <taxon>Eukaryota</taxon>
        <taxon>Fungi</taxon>
        <taxon>Dikarya</taxon>
        <taxon>Basidiomycota</taxon>
        <taxon>Pucciniomycotina</taxon>
        <taxon>Mixiomycetes</taxon>
        <taxon>Mixiales</taxon>
        <taxon>Mixiaceae</taxon>
        <taxon>Mixia</taxon>
    </lineage>
</organism>
<dbReference type="Gene3D" id="2.130.10.10">
    <property type="entry name" value="YVTN repeat-like/Quinoprotein amine dehydrogenase"/>
    <property type="match status" value="2"/>
</dbReference>
<evidence type="ECO:0000256" key="2">
    <source>
        <dbReference type="ARBA" id="ARBA00022737"/>
    </source>
</evidence>
<evidence type="ECO:0000256" key="4">
    <source>
        <dbReference type="ARBA" id="ARBA00038321"/>
    </source>
</evidence>
<dbReference type="PANTHER" id="PTHR19857:SF19">
    <property type="entry name" value="26S PROTEASOME REGULATORY SUBUNIT RPN14"/>
    <property type="match status" value="1"/>
</dbReference>
<dbReference type="PANTHER" id="PTHR19857">
    <property type="entry name" value="MITOCHONDRIAL DIVISION PROTEIN 1-RELATED"/>
    <property type="match status" value="1"/>
</dbReference>
<dbReference type="STRING" id="764103.G7DTW8"/>
<comment type="caution">
    <text evidence="6">The sequence shown here is derived from an EMBL/GenBank/DDBJ whole genome shotgun (WGS) entry which is preliminary data.</text>
</comment>
<sequence>MALNLPYIDLQPDLSDVVNDVCQQVVTADQFWLSVYKLGCSSVHTRIRLSHEQGQEASWQVCADGEPFEGLSIDAVLDRQGRSLSFITPAMTGIVVTCDSLGVHGTVCRLPSRVHPTVSKQLLSFDVTLLPESTFVLGGPDGSLFARSLAPAGLRGLKALQGHLGDITSSTFFPSGEVLLSTSSDLSARVWSAQTGACPRVLKGHTRGLTCSAIVREGKIVLTASFDQSIKLWRLADGVCMATVQLQQDEVVLRIVIVHRDSAGPPPDGHEAIVPEERKGLVGLLAICATRNGSIIIVNLATAVVERRLSTGSQTAVDALACNESTGHVLLGLRNGQLQLWDPHTTQDGAHLLTLCRNDAGINDIAHDAATDRWLIAGADGLAYSVDLGSSPSGFQPRVTSEWAGCSIDTLVAIKPTVQGTFVASKTQGIRHYSSYAPTD</sequence>
<dbReference type="HOGENOM" id="CLU_037051_3_0_1"/>
<dbReference type="InParanoid" id="G7DTW8"/>
<evidence type="ECO:0000256" key="3">
    <source>
        <dbReference type="ARBA" id="ARBA00022942"/>
    </source>
</evidence>
<keyword evidence="2" id="KW-0677">Repeat</keyword>
<dbReference type="eggNOG" id="KOG0266">
    <property type="taxonomic scope" value="Eukaryota"/>
</dbReference>
<keyword evidence="7" id="KW-1185">Reference proteome</keyword>
<dbReference type="SUPFAM" id="SSF50978">
    <property type="entry name" value="WD40 repeat-like"/>
    <property type="match status" value="1"/>
</dbReference>
<comment type="similarity">
    <text evidence="4">Belongs to the WD repeat PAAF1/RPN14 family.</text>
</comment>
<protein>
    <submittedName>
        <fullName evidence="6">Uncharacterized protein</fullName>
    </submittedName>
</protein>